<evidence type="ECO:0000313" key="1">
    <source>
        <dbReference type="EMBL" id="QDS87557.1"/>
    </source>
</evidence>
<organism evidence="1 2">
    <name type="scientific">Rosistilla ulvae</name>
    <dbReference type="NCBI Taxonomy" id="1930277"/>
    <lineage>
        <taxon>Bacteria</taxon>
        <taxon>Pseudomonadati</taxon>
        <taxon>Planctomycetota</taxon>
        <taxon>Planctomycetia</taxon>
        <taxon>Pirellulales</taxon>
        <taxon>Pirellulaceae</taxon>
        <taxon>Rosistilla</taxon>
    </lineage>
</organism>
<protein>
    <submittedName>
        <fullName evidence="1">Uncharacterized protein</fullName>
    </submittedName>
</protein>
<name>A0A517LY59_9BACT</name>
<dbReference type="RefSeq" id="WP_145343987.1">
    <property type="nucleotide sequence ID" value="NZ_CP036261.1"/>
</dbReference>
<evidence type="ECO:0000313" key="2">
    <source>
        <dbReference type="Proteomes" id="UP000319557"/>
    </source>
</evidence>
<gene>
    <name evidence="1" type="ORF">EC9_17360</name>
</gene>
<dbReference type="AlphaFoldDB" id="A0A517LY59"/>
<accession>A0A517LY59</accession>
<dbReference type="OrthoDB" id="281924at2"/>
<dbReference type="EMBL" id="CP036261">
    <property type="protein sequence ID" value="QDS87557.1"/>
    <property type="molecule type" value="Genomic_DNA"/>
</dbReference>
<dbReference type="KEGG" id="ruv:EC9_17360"/>
<reference evidence="1 2" key="1">
    <citation type="submission" date="2019-02" db="EMBL/GenBank/DDBJ databases">
        <title>Deep-cultivation of Planctomycetes and their phenomic and genomic characterization uncovers novel biology.</title>
        <authorList>
            <person name="Wiegand S."/>
            <person name="Jogler M."/>
            <person name="Boedeker C."/>
            <person name="Pinto D."/>
            <person name="Vollmers J."/>
            <person name="Rivas-Marin E."/>
            <person name="Kohn T."/>
            <person name="Peeters S.H."/>
            <person name="Heuer A."/>
            <person name="Rast P."/>
            <person name="Oberbeckmann S."/>
            <person name="Bunk B."/>
            <person name="Jeske O."/>
            <person name="Meyerdierks A."/>
            <person name="Storesund J.E."/>
            <person name="Kallscheuer N."/>
            <person name="Luecker S."/>
            <person name="Lage O.M."/>
            <person name="Pohl T."/>
            <person name="Merkel B.J."/>
            <person name="Hornburger P."/>
            <person name="Mueller R.-W."/>
            <person name="Bruemmer F."/>
            <person name="Labrenz M."/>
            <person name="Spormann A.M."/>
            <person name="Op den Camp H."/>
            <person name="Overmann J."/>
            <person name="Amann R."/>
            <person name="Jetten M.S.M."/>
            <person name="Mascher T."/>
            <person name="Medema M.H."/>
            <person name="Devos D.P."/>
            <person name="Kaster A.-K."/>
            <person name="Ovreas L."/>
            <person name="Rohde M."/>
            <person name="Galperin M.Y."/>
            <person name="Jogler C."/>
        </authorList>
    </citation>
    <scope>NUCLEOTIDE SEQUENCE [LARGE SCALE GENOMIC DNA]</scope>
    <source>
        <strain evidence="1 2">EC9</strain>
    </source>
</reference>
<proteinExistence type="predicted"/>
<dbReference type="Proteomes" id="UP000319557">
    <property type="component" value="Chromosome"/>
</dbReference>
<keyword evidence="2" id="KW-1185">Reference proteome</keyword>
<sequence length="433" mass="48857">MSPPLSRITSRWKSTTILGVLFWSGCLVAIAIAARTHRAEASRVTELATHFMQSRDRFRIQLPDGPLRRGDAIFALDASGQWTQVGHAISSDESSSPPSAEILWYGSQPASHYGFTYCRNRGTLAEAVEILLPAERRTVILNRIAAAQRLHGPELTAAFKPIIEQTLRESVPVIQQALVRAVTAHQAEFDAIGKRFEAELINQRVVPLVRSQVLPIVRTHGEPVATAIGQEIWDRASLFRFGWRIMYDKSPLPQRDLSQQEWERFMETEAIPVFESHVDQIVGAVKAMLRDVVKNEAVRDEFTQVLQEVASDDQLQALAGSIVRDAIIDNQELRQVWLKNWQTAEAQQAMQLANARLEPLVREIGDEIFGTRETGISPGFARVLRTQILNKDRRWMEATMLPQPRREDQPAIAAIDELPHTYPLLFFADHPSE</sequence>
<dbReference type="PROSITE" id="PS51257">
    <property type="entry name" value="PROKAR_LIPOPROTEIN"/>
    <property type="match status" value="1"/>
</dbReference>